<evidence type="ECO:0000256" key="1">
    <source>
        <dbReference type="ARBA" id="ARBA00023015"/>
    </source>
</evidence>
<dbReference type="Pfam" id="PF13411">
    <property type="entry name" value="MerR_1"/>
    <property type="match status" value="1"/>
</dbReference>
<dbReference type="InterPro" id="IPR047057">
    <property type="entry name" value="MerR_fam"/>
</dbReference>
<dbReference type="Gene3D" id="1.10.490.50">
    <property type="entry name" value="Antibiotic binding domain of TipA-like multidrug resistance regulators"/>
    <property type="match status" value="1"/>
</dbReference>
<name>A0ABW4ZQY3_9SPHI</name>
<dbReference type="Proteomes" id="UP001597387">
    <property type="component" value="Unassembled WGS sequence"/>
</dbReference>
<dbReference type="SMART" id="SM00422">
    <property type="entry name" value="HTH_MERR"/>
    <property type="match status" value="1"/>
</dbReference>
<keyword evidence="7" id="KW-1185">Reference proteome</keyword>
<feature type="domain" description="HTH merR-type" evidence="5">
    <location>
        <begin position="12"/>
        <end position="81"/>
    </location>
</feature>
<protein>
    <submittedName>
        <fullName evidence="6">MerR family transcriptional regulator</fullName>
    </submittedName>
</protein>
<dbReference type="PANTHER" id="PTHR30204">
    <property type="entry name" value="REDOX-CYCLING DRUG-SENSING TRANSCRIPTIONAL ACTIVATOR SOXR"/>
    <property type="match status" value="1"/>
</dbReference>
<dbReference type="SUPFAM" id="SSF89082">
    <property type="entry name" value="Antibiotic binding domain of TipA-like multidrug resistance regulators"/>
    <property type="match status" value="1"/>
</dbReference>
<reference evidence="7" key="1">
    <citation type="journal article" date="2019" name="Int. J. Syst. Evol. Microbiol.">
        <title>The Global Catalogue of Microorganisms (GCM) 10K type strain sequencing project: providing services to taxonomists for standard genome sequencing and annotation.</title>
        <authorList>
            <consortium name="The Broad Institute Genomics Platform"/>
            <consortium name="The Broad Institute Genome Sequencing Center for Infectious Disease"/>
            <person name="Wu L."/>
            <person name="Ma J."/>
        </authorList>
    </citation>
    <scope>NUCLEOTIDE SEQUENCE [LARGE SCALE GENOMIC DNA]</scope>
    <source>
        <strain evidence="7">KCTC 42217</strain>
    </source>
</reference>
<keyword evidence="1" id="KW-0805">Transcription regulation</keyword>
<keyword evidence="2" id="KW-0238">DNA-binding</keyword>
<dbReference type="RefSeq" id="WP_255901623.1">
    <property type="nucleotide sequence ID" value="NZ_JAFMZO010000002.1"/>
</dbReference>
<keyword evidence="4" id="KW-0804">Transcription</keyword>
<dbReference type="InterPro" id="IPR012925">
    <property type="entry name" value="TipAS_dom"/>
</dbReference>
<dbReference type="Pfam" id="PF07739">
    <property type="entry name" value="TipAS"/>
    <property type="match status" value="1"/>
</dbReference>
<evidence type="ECO:0000313" key="6">
    <source>
        <dbReference type="EMBL" id="MFD2164345.1"/>
    </source>
</evidence>
<dbReference type="PRINTS" id="PR00040">
    <property type="entry name" value="HTHMERR"/>
</dbReference>
<dbReference type="EMBL" id="JBHUHZ010000004">
    <property type="protein sequence ID" value="MFD2164345.1"/>
    <property type="molecule type" value="Genomic_DNA"/>
</dbReference>
<accession>A0ABW4ZQY3</accession>
<dbReference type="InterPro" id="IPR000551">
    <property type="entry name" value="MerR-type_HTH_dom"/>
</dbReference>
<dbReference type="InterPro" id="IPR036244">
    <property type="entry name" value="TipA-like_antibiotic-bd"/>
</dbReference>
<organism evidence="6 7">
    <name type="scientific">Paradesertivirga mongoliensis</name>
    <dbReference type="NCBI Taxonomy" id="2100740"/>
    <lineage>
        <taxon>Bacteria</taxon>
        <taxon>Pseudomonadati</taxon>
        <taxon>Bacteroidota</taxon>
        <taxon>Sphingobacteriia</taxon>
        <taxon>Sphingobacteriales</taxon>
        <taxon>Sphingobacteriaceae</taxon>
        <taxon>Paradesertivirga</taxon>
    </lineage>
</organism>
<dbReference type="CDD" id="cd01106">
    <property type="entry name" value="HTH_TipAL-Mta"/>
    <property type="match status" value="1"/>
</dbReference>
<dbReference type="PANTHER" id="PTHR30204:SF90">
    <property type="entry name" value="HTH-TYPE TRANSCRIPTIONAL ACTIVATOR MTA"/>
    <property type="match status" value="1"/>
</dbReference>
<comment type="caution">
    <text evidence="6">The sequence shown here is derived from an EMBL/GenBank/DDBJ whole genome shotgun (WGS) entry which is preliminary data.</text>
</comment>
<dbReference type="SUPFAM" id="SSF46955">
    <property type="entry name" value="Putative DNA-binding domain"/>
    <property type="match status" value="1"/>
</dbReference>
<evidence type="ECO:0000256" key="2">
    <source>
        <dbReference type="ARBA" id="ARBA00023125"/>
    </source>
</evidence>
<evidence type="ECO:0000259" key="5">
    <source>
        <dbReference type="PROSITE" id="PS50937"/>
    </source>
</evidence>
<dbReference type="PROSITE" id="PS50937">
    <property type="entry name" value="HTH_MERR_2"/>
    <property type="match status" value="1"/>
</dbReference>
<dbReference type="Gene3D" id="1.10.1660.10">
    <property type="match status" value="1"/>
</dbReference>
<evidence type="ECO:0000256" key="3">
    <source>
        <dbReference type="ARBA" id="ARBA00023159"/>
    </source>
</evidence>
<evidence type="ECO:0000256" key="4">
    <source>
        <dbReference type="ARBA" id="ARBA00023163"/>
    </source>
</evidence>
<evidence type="ECO:0000313" key="7">
    <source>
        <dbReference type="Proteomes" id="UP001597387"/>
    </source>
</evidence>
<keyword evidence="3" id="KW-0010">Activator</keyword>
<sequence length="265" mass="30561">MFAFIKDVGMKGYSVKRLAKLAGVSVRTLHLYDQNGLLKPETRTSAGYRLYGEKELLRLQQILFYKELDFPLQEIKNILDNPSFNLIKALESHKEALAARRSRITTLLATIDKTILNLKGNTMLSHEELYKGLPKEQAKTYRKEAIEKYGQEQIEHSENSLRSLGKDGFEELKAESGEIWLTLFSLREQSPESDEVQEQIARHYNSIRKFWGTQFLEDKQADAYEGLGNLYLQDERFTTIEGKSQPEFAAFLNKAMSFYARSSLK</sequence>
<gene>
    <name evidence="6" type="ORF">ACFSJU_18205</name>
</gene>
<dbReference type="InterPro" id="IPR009061">
    <property type="entry name" value="DNA-bd_dom_put_sf"/>
</dbReference>
<proteinExistence type="predicted"/>